<evidence type="ECO:0000313" key="15">
    <source>
        <dbReference type="Proteomes" id="UP000512167"/>
    </source>
</evidence>
<keyword evidence="7 11" id="KW-0378">Hydrolase</keyword>
<dbReference type="InterPro" id="IPR006308">
    <property type="entry name" value="Pol_III_a_PolC-type_gram_pos"/>
</dbReference>
<dbReference type="InterPro" id="IPR011708">
    <property type="entry name" value="DNA_pol3_alpha_NTPase_dom"/>
</dbReference>
<sequence length="1487" mass="170366">MEKLTKLLNELNLENQIIEDYGYIEFVEVDERNKTWFFSFIFEKVIPILHFRHFITKLQNLKNIYQSVEQIDFKVSFNEIDGEILDYYDYAIDILSENDKRISPLKDYPKDLEDNVIKVYVPKGAVTPATYRNIIENQLKKLGFDFSIQVLVDENQTSIDDEIDNQVNEFIERHHKLLGQEAIEYIYLNESNNIHDFSEINEIPKSDMDLEEYKERHGGKALFNVQGICVFAEIDESNNKASAKFIITNQKDSVYIMKRNIRPTDMKFYKEIEVGMGLIVKSFGMYDNYIGETVLHIINLAHSNKVISKDLRIDQADTKRVELHMHTKMSSLDGVADVKDYLERAIKWDHKAIGISDTGSVQSFPILEGALKSSNIKPLYGLELTYVDDDSITITRGEDQRLLSEATYVIFDIETTGLSLNHDELIEIGAVKVKNGAILGEFGELINPGINITPFTTKLTGITQSMLTGKRTIKPVLQDFYEFSKNCILIAHNAEFDLGFLDHNYKKYGITNHINPSIDTLNLAKALIPERTRYGLDALSKYFKVRLDQHHRAVNDAKATNEIFLHLLKILRKNGFNKFSDLNLILDENEIYKFPFPKQINLMVRQQKGLKNLYKILSESLTTYFDRGAKITKSYLDHHREGLLVLSGGLDSHFFDIALNKTRRELVKAARYYDVLEVPPLSHFNFLEEERPNWQHVIQKVIKSIVEVGKELNIPVVATGDVHHLDPQDLLYREILINTPLVGGGGFHSLYGRKTKPNQYYMTTEEMLEEFQFLGEETAYEIVVKNSNAIADMIDHIQIIPDELAAPTDEFLAEQGVPSISKKVEKMVNDQVTALYGNPLPELVKHRVEKELGNIIKHKFSTVYYISHLLVKKSLEEGYLVGSRGSVGSSLVATLMEITEVNPLPPHYVCPHCHFSAFKKTDEEIKMYGLNDFERENQTLLSETDCGWDLPQKECPVCGTLMKRDGHDIPFETFLGFNGDKTPDIDLNFSGDYQGVVHEYIRKLFGKNHAFRGGTISTCAARTSFAMVKDYYKKINDQRKKEGIDPILIRRAEMERLALGIEGSKRTSGQHPGGIVVVPNNRSIFDFTPIQYPGDSTDHSWKTTHYEYHSIENNLFKLDVLGHDDPTMIRYLMDLVKAHQEEVPFDDPKDIPVDDSDVYRLLSGTEILNLTKEDIQSDVASYGVPELGTSFVRGMLSESKPKSFAELVKISGLSHGTDVWYGNSHSLVTGREKRFGKLDFKDIIGCRDDIMVDLMAWGMKPTLAFEIMEFVRKGKAAKSPEKWMGYAELMRDANVPEWYIWSCSKIKYMFPKAHATAYVLMALRIAWFKLYKPIYFYAAYFSKRATAFDVDVLYRNEVGIVNKMNEIKAQGNKASNKEKELLTTLEVALEMVKRGFTFKPIDLYLSQARDFIISEDKKSLILPFIVIDSMGEKAAQSVVEARQERDFISKEDVKQRTKLSKVLFEKLETLGTFDGMNNENQVSIFDF</sequence>
<dbReference type="PANTHER" id="PTHR32294">
    <property type="entry name" value="DNA POLYMERASE III SUBUNIT ALPHA"/>
    <property type="match status" value="1"/>
</dbReference>
<keyword evidence="6 11" id="KW-0540">Nuclease</keyword>
<dbReference type="CDD" id="cd06127">
    <property type="entry name" value="DEDDh"/>
    <property type="match status" value="1"/>
</dbReference>
<feature type="domain" description="Polymerase/histidinol phosphatase N-terminal" evidence="13">
    <location>
        <begin position="321"/>
        <end position="388"/>
    </location>
</feature>
<dbReference type="InterPro" id="IPR012337">
    <property type="entry name" value="RNaseH-like_sf"/>
</dbReference>
<dbReference type="Gene3D" id="1.10.150.700">
    <property type="entry name" value="PolC, middle finger domain"/>
    <property type="match status" value="1"/>
</dbReference>
<dbReference type="Gene3D" id="3.30.420.10">
    <property type="entry name" value="Ribonuclease H-like superfamily/Ribonuclease H"/>
    <property type="match status" value="1"/>
</dbReference>
<dbReference type="InterPro" id="IPR006054">
    <property type="entry name" value="DnaQ"/>
</dbReference>
<dbReference type="PANTHER" id="PTHR32294:SF5">
    <property type="entry name" value="DNA POLYMERASE III POLC-TYPE"/>
    <property type="match status" value="1"/>
</dbReference>
<evidence type="ECO:0000313" key="14">
    <source>
        <dbReference type="EMBL" id="QLY39361.1"/>
    </source>
</evidence>
<dbReference type="GO" id="GO:0005737">
    <property type="term" value="C:cytoplasm"/>
    <property type="evidence" value="ECO:0007669"/>
    <property type="project" value="UniProtKB-SubCell"/>
</dbReference>
<evidence type="ECO:0000256" key="7">
    <source>
        <dbReference type="ARBA" id="ARBA00022801"/>
    </source>
</evidence>
<dbReference type="Pfam" id="PF14579">
    <property type="entry name" value="HHH_6"/>
    <property type="match status" value="1"/>
</dbReference>
<comment type="similarity">
    <text evidence="11">Belongs to the DNA polymerase type-C family. PolC subfamily.</text>
</comment>
<accession>A0A7L6N1A3</accession>
<dbReference type="Pfam" id="PF17657">
    <property type="entry name" value="DNA_pol3_finger"/>
    <property type="match status" value="1"/>
</dbReference>
<dbReference type="Gene3D" id="6.10.140.1510">
    <property type="match status" value="1"/>
</dbReference>
<evidence type="ECO:0000259" key="13">
    <source>
        <dbReference type="SMART" id="SM00481"/>
    </source>
</evidence>
<dbReference type="EMBL" id="CP051151">
    <property type="protein sequence ID" value="QLY39361.1"/>
    <property type="molecule type" value="Genomic_DNA"/>
</dbReference>
<keyword evidence="15" id="KW-1185">Reference proteome</keyword>
<comment type="subcellular location">
    <subcellularLocation>
        <location evidence="11">Cytoplasm</location>
    </subcellularLocation>
</comment>
<dbReference type="Gene3D" id="3.30.1900.20">
    <property type="match status" value="2"/>
</dbReference>
<dbReference type="GO" id="GO:0003887">
    <property type="term" value="F:DNA-directed DNA polymerase activity"/>
    <property type="evidence" value="ECO:0007669"/>
    <property type="project" value="UniProtKB-UniRule"/>
</dbReference>
<dbReference type="GO" id="GO:0008408">
    <property type="term" value="F:3'-5' exonuclease activity"/>
    <property type="evidence" value="ECO:0007669"/>
    <property type="project" value="UniProtKB-UniRule"/>
</dbReference>
<dbReference type="HAMAP" id="MF_00356">
    <property type="entry name" value="DNApol_PolC"/>
    <property type="match status" value="1"/>
</dbReference>
<proteinExistence type="inferred from homology"/>
<evidence type="ECO:0000256" key="2">
    <source>
        <dbReference type="ARBA" id="ARBA00022490"/>
    </source>
</evidence>
<dbReference type="Pfam" id="PF00929">
    <property type="entry name" value="RNase_T"/>
    <property type="match status" value="1"/>
</dbReference>
<evidence type="ECO:0000256" key="11">
    <source>
        <dbReference type="HAMAP-Rule" id="MF_00356"/>
    </source>
</evidence>
<dbReference type="EC" id="2.7.7.7" evidence="11"/>
<evidence type="ECO:0000259" key="12">
    <source>
        <dbReference type="SMART" id="SM00479"/>
    </source>
</evidence>
<evidence type="ECO:0000256" key="1">
    <source>
        <dbReference type="ARBA" id="ARBA00003452"/>
    </source>
</evidence>
<dbReference type="SUPFAM" id="SSF53098">
    <property type="entry name" value="Ribonuclease H-like"/>
    <property type="match status" value="1"/>
</dbReference>
<comment type="function">
    <text evidence="1 11">Required for replicative DNA synthesis. This DNA polymerase also exhibits 3' to 5' exonuclease activity.</text>
</comment>
<dbReference type="InterPro" id="IPR004805">
    <property type="entry name" value="DnaE2/DnaE/PolC"/>
</dbReference>
<dbReference type="GO" id="GO:0003677">
    <property type="term" value="F:DNA binding"/>
    <property type="evidence" value="ECO:0007669"/>
    <property type="project" value="UniProtKB-UniRule"/>
</dbReference>
<dbReference type="InterPro" id="IPR004013">
    <property type="entry name" value="PHP_dom"/>
</dbReference>
<dbReference type="SMART" id="SM00479">
    <property type="entry name" value="EXOIII"/>
    <property type="match status" value="1"/>
</dbReference>
<keyword evidence="2 11" id="KW-0963">Cytoplasm</keyword>
<dbReference type="InterPro" id="IPR029460">
    <property type="entry name" value="DNAPol_HHH"/>
</dbReference>
<dbReference type="Pfam" id="PF02811">
    <property type="entry name" value="PHP"/>
    <property type="match status" value="1"/>
</dbReference>
<dbReference type="NCBIfam" id="NF001688">
    <property type="entry name" value="PRK00448.1"/>
    <property type="match status" value="1"/>
</dbReference>
<dbReference type="CDD" id="cd07435">
    <property type="entry name" value="PHP_PolIIIA_POLC"/>
    <property type="match status" value="1"/>
</dbReference>
<keyword evidence="8 11" id="KW-0269">Exonuclease</keyword>
<dbReference type="KEGG" id="tbk:HF295_00210"/>
<organism evidence="14 15">
    <name type="scientific">Hujiaoplasma nucleasis</name>
    <dbReference type="NCBI Taxonomy" id="2725268"/>
    <lineage>
        <taxon>Bacteria</taxon>
        <taxon>Bacillati</taxon>
        <taxon>Mycoplasmatota</taxon>
        <taxon>Mollicutes</taxon>
        <taxon>Candidatus Izemoplasmatales</taxon>
        <taxon>Hujiaoplasmataceae</taxon>
        <taxon>Hujiaoplasma</taxon>
    </lineage>
</organism>
<keyword evidence="4 11" id="KW-0548">Nucleotidyltransferase</keyword>
<dbReference type="InterPro" id="IPR040982">
    <property type="entry name" value="DNA_pol3_finger"/>
</dbReference>
<dbReference type="NCBIfam" id="TIGR00573">
    <property type="entry name" value="dnaq"/>
    <property type="match status" value="1"/>
</dbReference>
<dbReference type="Gene3D" id="1.10.150.870">
    <property type="match status" value="1"/>
</dbReference>
<protein>
    <recommendedName>
        <fullName evidence="11">DNA polymerase III PolC-type</fullName>
        <shortName evidence="11">PolIII</shortName>
        <ecNumber evidence="11">2.7.7.7</ecNumber>
    </recommendedName>
</protein>
<evidence type="ECO:0000256" key="5">
    <source>
        <dbReference type="ARBA" id="ARBA00022705"/>
    </source>
</evidence>
<feature type="domain" description="Exonuclease" evidence="12">
    <location>
        <begin position="407"/>
        <end position="573"/>
    </location>
</feature>
<evidence type="ECO:0000256" key="8">
    <source>
        <dbReference type="ARBA" id="ARBA00022839"/>
    </source>
</evidence>
<reference evidence="14 15" key="1">
    <citation type="submission" date="2020-04" db="EMBL/GenBank/DDBJ databases">
        <authorList>
            <person name="Zheng R.K."/>
            <person name="Sun C.M."/>
        </authorList>
    </citation>
    <scope>NUCLEOTIDE SEQUENCE [LARGE SCALE GENOMIC DNA]</scope>
    <source>
        <strain evidence="15">zrk29</strain>
    </source>
</reference>
<evidence type="ECO:0000256" key="6">
    <source>
        <dbReference type="ARBA" id="ARBA00022722"/>
    </source>
</evidence>
<name>A0A7L6N1A3_9MOLU</name>
<dbReference type="InterPro" id="IPR036397">
    <property type="entry name" value="RNaseH_sf"/>
</dbReference>
<dbReference type="InterPro" id="IPR028112">
    <property type="entry name" value="DNA_PolC-type_N_I"/>
</dbReference>
<dbReference type="SMART" id="SM00481">
    <property type="entry name" value="POLIIIAc"/>
    <property type="match status" value="1"/>
</dbReference>
<dbReference type="InterPro" id="IPR003141">
    <property type="entry name" value="Pol/His_phosphatase_N"/>
</dbReference>
<comment type="catalytic activity">
    <reaction evidence="10 11">
        <text>DNA(n) + a 2'-deoxyribonucleoside 5'-triphosphate = DNA(n+1) + diphosphate</text>
        <dbReference type="Rhea" id="RHEA:22508"/>
        <dbReference type="Rhea" id="RHEA-COMP:17339"/>
        <dbReference type="Rhea" id="RHEA-COMP:17340"/>
        <dbReference type="ChEBI" id="CHEBI:33019"/>
        <dbReference type="ChEBI" id="CHEBI:61560"/>
        <dbReference type="ChEBI" id="CHEBI:173112"/>
        <dbReference type="EC" id="2.7.7.7"/>
    </reaction>
</comment>
<dbReference type="GO" id="GO:0006261">
    <property type="term" value="P:DNA-templated DNA replication"/>
    <property type="evidence" value="ECO:0007669"/>
    <property type="project" value="UniProtKB-UniRule"/>
</dbReference>
<keyword evidence="3 11" id="KW-0808">Transferase</keyword>
<dbReference type="InterPro" id="IPR044923">
    <property type="entry name" value="PolC_middle_finger_sf"/>
</dbReference>
<keyword evidence="9 11" id="KW-0239">DNA-directed DNA polymerase</keyword>
<dbReference type="Proteomes" id="UP000512167">
    <property type="component" value="Chromosome"/>
</dbReference>
<dbReference type="Pfam" id="PF14480">
    <property type="entry name" value="DNA_pol3_a_NI"/>
    <property type="match status" value="1"/>
</dbReference>
<dbReference type="FunFam" id="3.30.420.10:FF:000045">
    <property type="entry name" value="3'-5' exonuclease DinG"/>
    <property type="match status" value="1"/>
</dbReference>
<dbReference type="NCBIfam" id="TIGR01405">
    <property type="entry name" value="polC_Gram_pos"/>
    <property type="match status" value="1"/>
</dbReference>
<evidence type="ECO:0000256" key="10">
    <source>
        <dbReference type="ARBA" id="ARBA00049244"/>
    </source>
</evidence>
<evidence type="ECO:0000256" key="3">
    <source>
        <dbReference type="ARBA" id="ARBA00022679"/>
    </source>
</evidence>
<dbReference type="InterPro" id="IPR013520">
    <property type="entry name" value="Ribonucl_H"/>
</dbReference>
<dbReference type="Gene3D" id="3.20.20.140">
    <property type="entry name" value="Metal-dependent hydrolases"/>
    <property type="match status" value="2"/>
</dbReference>
<gene>
    <name evidence="11" type="primary">polC</name>
    <name evidence="14" type="ORF">HF295_00210</name>
</gene>
<evidence type="ECO:0000256" key="9">
    <source>
        <dbReference type="ARBA" id="ARBA00022932"/>
    </source>
</evidence>
<evidence type="ECO:0000256" key="4">
    <source>
        <dbReference type="ARBA" id="ARBA00022695"/>
    </source>
</evidence>
<dbReference type="Pfam" id="PF07733">
    <property type="entry name" value="DNA_pol3_alpha"/>
    <property type="match status" value="1"/>
</dbReference>
<keyword evidence="5 11" id="KW-0235">DNA replication</keyword>
<dbReference type="RefSeq" id="WP_312031829.1">
    <property type="nucleotide sequence ID" value="NZ_CP051151.1"/>
</dbReference>